<feature type="region of interest" description="Disordered" evidence="1">
    <location>
        <begin position="1"/>
        <end position="55"/>
    </location>
</feature>
<evidence type="ECO:0000256" key="1">
    <source>
        <dbReference type="SAM" id="MobiDB-lite"/>
    </source>
</evidence>
<evidence type="ECO:0000313" key="2">
    <source>
        <dbReference type="EMBL" id="KAF3763095.1"/>
    </source>
</evidence>
<name>A0A9P4XYX6_CRYP1</name>
<dbReference type="AlphaFoldDB" id="A0A9P4XYX6"/>
<dbReference type="RefSeq" id="XP_040774074.1">
    <property type="nucleotide sequence ID" value="XM_040925651.1"/>
</dbReference>
<dbReference type="EMBL" id="MU032349">
    <property type="protein sequence ID" value="KAF3763095.1"/>
    <property type="molecule type" value="Genomic_DNA"/>
</dbReference>
<dbReference type="Proteomes" id="UP000803844">
    <property type="component" value="Unassembled WGS sequence"/>
</dbReference>
<comment type="caution">
    <text evidence="2">The sequence shown here is derived from an EMBL/GenBank/DDBJ whole genome shotgun (WGS) entry which is preliminary data.</text>
</comment>
<gene>
    <name evidence="2" type="ORF">M406DRAFT_73749</name>
</gene>
<organism evidence="2 3">
    <name type="scientific">Cryphonectria parasitica (strain ATCC 38755 / EP155)</name>
    <dbReference type="NCBI Taxonomy" id="660469"/>
    <lineage>
        <taxon>Eukaryota</taxon>
        <taxon>Fungi</taxon>
        <taxon>Dikarya</taxon>
        <taxon>Ascomycota</taxon>
        <taxon>Pezizomycotina</taxon>
        <taxon>Sordariomycetes</taxon>
        <taxon>Sordariomycetidae</taxon>
        <taxon>Diaporthales</taxon>
        <taxon>Cryphonectriaceae</taxon>
        <taxon>Cryphonectria-Endothia species complex</taxon>
        <taxon>Cryphonectria</taxon>
    </lineage>
</organism>
<sequence length="184" mass="21070">MYEKAHRDTSSAFPAPPPPPPFVPADDSILFKRPTEELIPPAQRNEERRERQGSLTIWKHAHGTERSLREKPRPGRDLVLLWIRHTQPLPEATCGSRLITGEPSDLRAKGVLVGHPRSSSHHETIASPRFLPNLDERLQSIHHDKRPDQTRRLLCEQQVTDKKFSFHEEGFVTWRGLLSSHGVL</sequence>
<accession>A0A9P4XYX6</accession>
<protein>
    <submittedName>
        <fullName evidence="2">Uncharacterized protein</fullName>
    </submittedName>
</protein>
<reference evidence="2" key="1">
    <citation type="journal article" date="2020" name="Phytopathology">
        <title>Genome sequence of the chestnut blight fungus Cryphonectria parasitica EP155: A fundamental resource for an archetypical invasive plant pathogen.</title>
        <authorList>
            <person name="Crouch J.A."/>
            <person name="Dawe A."/>
            <person name="Aerts A."/>
            <person name="Barry K."/>
            <person name="Churchill A.C.L."/>
            <person name="Grimwood J."/>
            <person name="Hillman B."/>
            <person name="Milgroom M.G."/>
            <person name="Pangilinan J."/>
            <person name="Smith M."/>
            <person name="Salamov A."/>
            <person name="Schmutz J."/>
            <person name="Yadav J."/>
            <person name="Grigoriev I.V."/>
            <person name="Nuss D."/>
        </authorList>
    </citation>
    <scope>NUCLEOTIDE SEQUENCE</scope>
    <source>
        <strain evidence="2">EP155</strain>
    </source>
</reference>
<feature type="compositionally biased region" description="Pro residues" evidence="1">
    <location>
        <begin position="14"/>
        <end position="23"/>
    </location>
</feature>
<evidence type="ECO:0000313" key="3">
    <source>
        <dbReference type="Proteomes" id="UP000803844"/>
    </source>
</evidence>
<keyword evidence="3" id="KW-1185">Reference proteome</keyword>
<proteinExistence type="predicted"/>
<dbReference type="GeneID" id="63842780"/>